<evidence type="ECO:0000313" key="3">
    <source>
        <dbReference type="Proteomes" id="UP000238392"/>
    </source>
</evidence>
<sequence length="264" mass="29034">MMRLLALPLIALFTATAAHAQDLKGLTLEGIKPILEDGRTATGSSESCVKSLEAITVIGASYASTSPFSSVYAGDIEGDLMSRLKLVIDGEKHHVLFRCDESELVHVTLRWDEADDLPKYEYSSANPLSKALLSGIFRSSQREPIDGGLNPSRPAMNEAPLSQGERARLAISVQQCWVVDVGSPEAETTVTVSFRMNLDGTVNAESIQLMSHDASDEEIAERAFLSARRAILRCQRAGYPLPEGKYEDWKEMELTFDPTQMRLQ</sequence>
<name>A0A2T0WS09_9RHOB</name>
<dbReference type="AlphaFoldDB" id="A0A2T0WS09"/>
<accession>A0A2T0WS09</accession>
<feature type="chain" id="PRO_5015451263" description="TonB family protein" evidence="1">
    <location>
        <begin position="21"/>
        <end position="264"/>
    </location>
</feature>
<feature type="signal peptide" evidence="1">
    <location>
        <begin position="1"/>
        <end position="20"/>
    </location>
</feature>
<protein>
    <recommendedName>
        <fullName evidence="4">TonB family protein</fullName>
    </recommendedName>
</protein>
<dbReference type="Gene3D" id="3.30.1150.10">
    <property type="match status" value="1"/>
</dbReference>
<dbReference type="Proteomes" id="UP000238392">
    <property type="component" value="Unassembled WGS sequence"/>
</dbReference>
<gene>
    <name evidence="2" type="ORF">CLV74_106196</name>
</gene>
<dbReference type="SUPFAM" id="SSF74653">
    <property type="entry name" value="TolA/TonB C-terminal domain"/>
    <property type="match status" value="1"/>
</dbReference>
<proteinExistence type="predicted"/>
<reference evidence="2 3" key="1">
    <citation type="submission" date="2018-03" db="EMBL/GenBank/DDBJ databases">
        <title>Genomic Encyclopedia of Archaeal and Bacterial Type Strains, Phase II (KMG-II): from individual species to whole genera.</title>
        <authorList>
            <person name="Goeker M."/>
        </authorList>
    </citation>
    <scope>NUCLEOTIDE SEQUENCE [LARGE SCALE GENOMIC DNA]</scope>
    <source>
        <strain evidence="2 3">DSM 100212</strain>
    </source>
</reference>
<comment type="caution">
    <text evidence="2">The sequence shown here is derived from an EMBL/GenBank/DDBJ whole genome shotgun (WGS) entry which is preliminary data.</text>
</comment>
<keyword evidence="1" id="KW-0732">Signal</keyword>
<evidence type="ECO:0000313" key="2">
    <source>
        <dbReference type="EMBL" id="PRY89493.1"/>
    </source>
</evidence>
<dbReference type="EMBL" id="PVTQ01000006">
    <property type="protein sequence ID" value="PRY89493.1"/>
    <property type="molecule type" value="Genomic_DNA"/>
</dbReference>
<evidence type="ECO:0008006" key="4">
    <source>
        <dbReference type="Google" id="ProtNLM"/>
    </source>
</evidence>
<evidence type="ECO:0000256" key="1">
    <source>
        <dbReference type="SAM" id="SignalP"/>
    </source>
</evidence>
<keyword evidence="3" id="KW-1185">Reference proteome</keyword>
<organism evidence="2 3">
    <name type="scientific">Donghicola tyrosinivorans</name>
    <dbReference type="NCBI Taxonomy" id="1652492"/>
    <lineage>
        <taxon>Bacteria</taxon>
        <taxon>Pseudomonadati</taxon>
        <taxon>Pseudomonadota</taxon>
        <taxon>Alphaproteobacteria</taxon>
        <taxon>Rhodobacterales</taxon>
        <taxon>Roseobacteraceae</taxon>
        <taxon>Donghicola</taxon>
    </lineage>
</organism>